<evidence type="ECO:0000259" key="1">
    <source>
        <dbReference type="Pfam" id="PF06985"/>
    </source>
</evidence>
<accession>A0A428PD66</accession>
<protein>
    <recommendedName>
        <fullName evidence="1">Heterokaryon incompatibility domain-containing protein</fullName>
    </recommendedName>
</protein>
<sequence>MNTKIHYTEWSKTHLLLLRPLGRFEIGQIEKFAGMGSTFYRLLLEASKAFVPVSRVKTVEGMVELDRTVTMHLELHKDPAMPNRYRSLTQELYIIEGSIEKHGLARYSLDLRPELAASVNAHAGNETCLDLAKAWLEECRREHKDCGTGAPTRLPSRLLEISQEDSSLVYLREVRGQMGSYAALSYCWGSSASRLKILCNALKVLQRRRNASAQAEAEDETQGMKCDIQDDFDIDIDTEKFYNTDIDEFKRLFNLQKTPETVFDAIKMASSTTASAQLDIVATKSNIDELKRGIDIQRLPRTVVDAIKVASHLSIRYIWVDRLCIIQDDPGDWARESRDMWAVFANALLTISADRSPDS</sequence>
<keyword evidence="3" id="KW-1185">Reference proteome</keyword>
<organism evidence="2 3">
    <name type="scientific">Fusarium duplospermum</name>
    <dbReference type="NCBI Taxonomy" id="1325734"/>
    <lineage>
        <taxon>Eukaryota</taxon>
        <taxon>Fungi</taxon>
        <taxon>Dikarya</taxon>
        <taxon>Ascomycota</taxon>
        <taxon>Pezizomycotina</taxon>
        <taxon>Sordariomycetes</taxon>
        <taxon>Hypocreomycetidae</taxon>
        <taxon>Hypocreales</taxon>
        <taxon>Nectriaceae</taxon>
        <taxon>Fusarium</taxon>
        <taxon>Fusarium solani species complex</taxon>
    </lineage>
</organism>
<dbReference type="OrthoDB" id="5362512at2759"/>
<gene>
    <name evidence="2" type="ORF">CEP54_011653</name>
</gene>
<evidence type="ECO:0000313" key="3">
    <source>
        <dbReference type="Proteomes" id="UP000288168"/>
    </source>
</evidence>
<proteinExistence type="predicted"/>
<dbReference type="AlphaFoldDB" id="A0A428PD66"/>
<dbReference type="Proteomes" id="UP000288168">
    <property type="component" value="Unassembled WGS sequence"/>
</dbReference>
<dbReference type="PANTHER" id="PTHR33112:SF16">
    <property type="entry name" value="HETEROKARYON INCOMPATIBILITY DOMAIN-CONTAINING PROTEIN"/>
    <property type="match status" value="1"/>
</dbReference>
<dbReference type="STRING" id="1325734.A0A428PD66"/>
<comment type="caution">
    <text evidence="2">The sequence shown here is derived from an EMBL/GenBank/DDBJ whole genome shotgun (WGS) entry which is preliminary data.</text>
</comment>
<dbReference type="Pfam" id="PF06985">
    <property type="entry name" value="HET"/>
    <property type="match status" value="1"/>
</dbReference>
<reference evidence="2 3" key="1">
    <citation type="submission" date="2017-06" db="EMBL/GenBank/DDBJ databases">
        <title>Comparative genomic analysis of Ambrosia Fusariam Clade fungi.</title>
        <authorList>
            <person name="Stajich J.E."/>
            <person name="Carrillo J."/>
            <person name="Kijimoto T."/>
            <person name="Eskalen A."/>
            <person name="O'Donnell K."/>
            <person name="Kasson M."/>
        </authorList>
    </citation>
    <scope>NUCLEOTIDE SEQUENCE [LARGE SCALE GENOMIC DNA]</scope>
    <source>
        <strain evidence="2 3">NRRL62584</strain>
    </source>
</reference>
<feature type="domain" description="Heterokaryon incompatibility" evidence="1">
    <location>
        <begin position="291"/>
        <end position="355"/>
    </location>
</feature>
<evidence type="ECO:0000313" key="2">
    <source>
        <dbReference type="EMBL" id="RSL50987.1"/>
    </source>
</evidence>
<dbReference type="EMBL" id="NKCI01000155">
    <property type="protein sequence ID" value="RSL50987.1"/>
    <property type="molecule type" value="Genomic_DNA"/>
</dbReference>
<dbReference type="PANTHER" id="PTHR33112">
    <property type="entry name" value="DOMAIN PROTEIN, PUTATIVE-RELATED"/>
    <property type="match status" value="1"/>
</dbReference>
<dbReference type="InterPro" id="IPR010730">
    <property type="entry name" value="HET"/>
</dbReference>
<name>A0A428PD66_9HYPO</name>